<dbReference type="OrthoDB" id="295251at2759"/>
<gene>
    <name evidence="1" type="ORF">PPENT_87.1.T1320145</name>
</gene>
<comment type="caution">
    <text evidence="1">The sequence shown here is derived from an EMBL/GenBank/DDBJ whole genome shotgun (WGS) entry which is preliminary data.</text>
</comment>
<name>A0A8S1XRH1_9CILI</name>
<dbReference type="Proteomes" id="UP000689195">
    <property type="component" value="Unassembled WGS sequence"/>
</dbReference>
<dbReference type="AlphaFoldDB" id="A0A8S1XRH1"/>
<evidence type="ECO:0000313" key="2">
    <source>
        <dbReference type="Proteomes" id="UP000689195"/>
    </source>
</evidence>
<evidence type="ECO:0000313" key="1">
    <source>
        <dbReference type="EMBL" id="CAD8202984.1"/>
    </source>
</evidence>
<protein>
    <submittedName>
        <fullName evidence="1">Uncharacterized protein</fullName>
    </submittedName>
</protein>
<reference evidence="1" key="1">
    <citation type="submission" date="2021-01" db="EMBL/GenBank/DDBJ databases">
        <authorList>
            <consortium name="Genoscope - CEA"/>
            <person name="William W."/>
        </authorList>
    </citation>
    <scope>NUCLEOTIDE SEQUENCE</scope>
</reference>
<sequence length="304" mass="35644">MFALVTGAEAAWIADILIELVPLLANSITSLVRLSDAQQTQGIDLLQQQELELQRGQFCKQILYNNQPINDIQLSEVMNDQIIQIDRCCQSVWQYIPSGIATIFTWALSGQAMRHEFVIIDTQNHICCIELVKDRGDQQQEIQKLIFSIYGLETQDQRKIKREQILQNRSYDRVLSSINLKHQLYLSQINYFSNLLLICWRKIYQNSSKTTSFLNLFQKMSKQYARSIYYFSEERTDYDIVLQSIFGIFTDKPLYLPRLDMIAIEKLFWHGSQISDQMRNSINNFIRLVSSIRNRIDFSQTQID</sequence>
<proteinExistence type="predicted"/>
<accession>A0A8S1XRH1</accession>
<organism evidence="1 2">
    <name type="scientific">Paramecium pentaurelia</name>
    <dbReference type="NCBI Taxonomy" id="43138"/>
    <lineage>
        <taxon>Eukaryota</taxon>
        <taxon>Sar</taxon>
        <taxon>Alveolata</taxon>
        <taxon>Ciliophora</taxon>
        <taxon>Intramacronucleata</taxon>
        <taxon>Oligohymenophorea</taxon>
        <taxon>Peniculida</taxon>
        <taxon>Parameciidae</taxon>
        <taxon>Paramecium</taxon>
    </lineage>
</organism>
<keyword evidence="2" id="KW-1185">Reference proteome</keyword>
<dbReference type="EMBL" id="CAJJDO010000132">
    <property type="protein sequence ID" value="CAD8202984.1"/>
    <property type="molecule type" value="Genomic_DNA"/>
</dbReference>